<dbReference type="PANTHER" id="PTHR11937">
    <property type="entry name" value="ACTIN"/>
    <property type="match status" value="1"/>
</dbReference>
<accession>A0AAQ3MY13</accession>
<organism evidence="1 2">
    <name type="scientific">Vigna mungo</name>
    <name type="common">Black gram</name>
    <name type="synonym">Phaseolus mungo</name>
    <dbReference type="NCBI Taxonomy" id="3915"/>
    <lineage>
        <taxon>Eukaryota</taxon>
        <taxon>Viridiplantae</taxon>
        <taxon>Streptophyta</taxon>
        <taxon>Embryophyta</taxon>
        <taxon>Tracheophyta</taxon>
        <taxon>Spermatophyta</taxon>
        <taxon>Magnoliopsida</taxon>
        <taxon>eudicotyledons</taxon>
        <taxon>Gunneridae</taxon>
        <taxon>Pentapetalae</taxon>
        <taxon>rosids</taxon>
        <taxon>fabids</taxon>
        <taxon>Fabales</taxon>
        <taxon>Fabaceae</taxon>
        <taxon>Papilionoideae</taxon>
        <taxon>50 kb inversion clade</taxon>
        <taxon>NPAAA clade</taxon>
        <taxon>indigoferoid/millettioid clade</taxon>
        <taxon>Phaseoleae</taxon>
        <taxon>Vigna</taxon>
    </lineage>
</organism>
<sequence>MECLLVDPKERPMLLAEQCSNTQEQRERAAELMFEKYKVPALFLAKNAVLTSFASGRATSLVVDSLSLIIAFVTVVAKRPSTIVISEVIFRTASRLSCARAVTVAVISSPIGGQFLTECLTRSLEAKGITPRPRYSFKKKEISPGNLQVLYSIVAPRGLQLCGRTIMTWNKDSIFTFSSLMPTLEKASDCAPKNVVPNNVVANALLSSDVPAKKLARQFDFTGFDEMTLQSHSAYVRAERDRMVLDIKVKLQGLWLRLLKLGATDDPLSSFEYGTILALIESDAEGIGGSGFVECIREHINSGWDCHLTEEQFIAVKELVKDVIQLWVQVFPCNLNVGHLHLPHSRAIALGVRGIVGELA</sequence>
<dbReference type="Gene3D" id="3.30.420.40">
    <property type="match status" value="1"/>
</dbReference>
<keyword evidence="2" id="KW-1185">Reference proteome</keyword>
<name>A0AAQ3MY13_VIGMU</name>
<evidence type="ECO:0000313" key="2">
    <source>
        <dbReference type="Proteomes" id="UP001374535"/>
    </source>
</evidence>
<gene>
    <name evidence="1" type="ORF">V8G54_031125</name>
</gene>
<dbReference type="InterPro" id="IPR004000">
    <property type="entry name" value="Actin"/>
</dbReference>
<dbReference type="Proteomes" id="UP001374535">
    <property type="component" value="Chromosome 9"/>
</dbReference>
<dbReference type="EMBL" id="CP144692">
    <property type="protein sequence ID" value="WVY98974.1"/>
    <property type="molecule type" value="Genomic_DNA"/>
</dbReference>
<dbReference type="SUPFAM" id="SSF53067">
    <property type="entry name" value="Actin-like ATPase domain"/>
    <property type="match status" value="1"/>
</dbReference>
<dbReference type="Pfam" id="PF00022">
    <property type="entry name" value="Actin"/>
    <property type="match status" value="1"/>
</dbReference>
<evidence type="ECO:0000313" key="1">
    <source>
        <dbReference type="EMBL" id="WVY98974.1"/>
    </source>
</evidence>
<reference evidence="1 2" key="1">
    <citation type="journal article" date="2023" name="Life. Sci Alliance">
        <title>Evolutionary insights into 3D genome organization and epigenetic landscape of Vigna mungo.</title>
        <authorList>
            <person name="Junaid A."/>
            <person name="Singh B."/>
            <person name="Bhatia S."/>
        </authorList>
    </citation>
    <scope>NUCLEOTIDE SEQUENCE [LARGE SCALE GENOMIC DNA]</scope>
    <source>
        <strain evidence="1">Urdbean</strain>
    </source>
</reference>
<dbReference type="InterPro" id="IPR043129">
    <property type="entry name" value="ATPase_NBD"/>
</dbReference>
<dbReference type="AlphaFoldDB" id="A0AAQ3MY13"/>
<protein>
    <submittedName>
        <fullName evidence="1">Uncharacterized protein</fullName>
    </submittedName>
</protein>
<proteinExistence type="predicted"/>